<proteinExistence type="predicted"/>
<accession>A0A3E2NX54</accession>
<reference evidence="1 2" key="1">
    <citation type="submission" date="2018-08" db="EMBL/GenBank/DDBJ databases">
        <title>Mucilaginibacter terrae sp. nov., isolated from manganese diggings.</title>
        <authorList>
            <person name="Huang Y."/>
            <person name="Zhou Z."/>
        </authorList>
    </citation>
    <scope>NUCLEOTIDE SEQUENCE [LARGE SCALE GENOMIC DNA]</scope>
    <source>
        <strain evidence="1 2">ZH6</strain>
    </source>
</reference>
<organism evidence="1 2">
    <name type="scientific">Mucilaginibacter terrenus</name>
    <dbReference type="NCBI Taxonomy" id="2482727"/>
    <lineage>
        <taxon>Bacteria</taxon>
        <taxon>Pseudomonadati</taxon>
        <taxon>Bacteroidota</taxon>
        <taxon>Sphingobacteriia</taxon>
        <taxon>Sphingobacteriales</taxon>
        <taxon>Sphingobacteriaceae</taxon>
        <taxon>Mucilaginibacter</taxon>
    </lineage>
</organism>
<dbReference type="EMBL" id="QWDE01000001">
    <property type="protein sequence ID" value="RFZ85604.1"/>
    <property type="molecule type" value="Genomic_DNA"/>
</dbReference>
<gene>
    <name evidence="1" type="ORF">DYU05_08410</name>
</gene>
<keyword evidence="2" id="KW-1185">Reference proteome</keyword>
<evidence type="ECO:0000313" key="2">
    <source>
        <dbReference type="Proteomes" id="UP000260823"/>
    </source>
</evidence>
<comment type="caution">
    <text evidence="1">The sequence shown here is derived from an EMBL/GenBank/DDBJ whole genome shotgun (WGS) entry which is preliminary data.</text>
</comment>
<dbReference type="AlphaFoldDB" id="A0A3E2NX54"/>
<name>A0A3E2NX54_9SPHI</name>
<sequence length="61" mass="6879">MSKNLQKPHFFNSVSTSFKNIRPSAAKSADFCNRPEILMIKNASTKKAAARMGQQPFEYIT</sequence>
<protein>
    <submittedName>
        <fullName evidence="1">Uncharacterized protein</fullName>
    </submittedName>
</protein>
<evidence type="ECO:0000313" key="1">
    <source>
        <dbReference type="EMBL" id="RFZ85604.1"/>
    </source>
</evidence>
<dbReference type="Proteomes" id="UP000260823">
    <property type="component" value="Unassembled WGS sequence"/>
</dbReference>